<dbReference type="RefSeq" id="YP_010082670.1">
    <property type="nucleotide sequence ID" value="NC_055033.1"/>
</dbReference>
<sequence>MNEVRPIQSTSPIPTADVRHITKGDVIVEKGGREFRVLSKTPQKNGTFLTTADDPNYLIMVKAEGGRAFDLILTQGMLNRSVYVVTKAGK</sequence>
<gene>
    <name evidence="1" type="primary">61</name>
    <name evidence="1" type="ORF">SALGADO_61</name>
</gene>
<evidence type="ECO:0000313" key="2">
    <source>
        <dbReference type="Proteomes" id="UP000223391"/>
    </source>
</evidence>
<evidence type="ECO:0000313" key="1">
    <source>
        <dbReference type="EMBL" id="ALY10227.1"/>
    </source>
</evidence>
<proteinExistence type="predicted"/>
<dbReference type="GeneID" id="65071673"/>
<dbReference type="Proteomes" id="UP000223391">
    <property type="component" value="Segment"/>
</dbReference>
<organism evidence="1 2">
    <name type="scientific">Arthrobacter phage Salgado</name>
    <dbReference type="NCBI Taxonomy" id="1772314"/>
    <lineage>
        <taxon>Viruses</taxon>
        <taxon>Duplodnaviria</taxon>
        <taxon>Heunggongvirae</taxon>
        <taxon>Uroviricota</taxon>
        <taxon>Caudoviricetes</taxon>
        <taxon>Laroyevirus</taxon>
        <taxon>Laroyevirus salgado</taxon>
    </lineage>
</organism>
<dbReference type="EMBL" id="KU160664">
    <property type="protein sequence ID" value="ALY10227.1"/>
    <property type="molecule type" value="Genomic_DNA"/>
</dbReference>
<reference evidence="2" key="1">
    <citation type="submission" date="2015-11" db="EMBL/GenBank/DDBJ databases">
        <authorList>
            <person name="Greene A."/>
            <person name="Schneider V.M."/>
            <person name="Bradley K.W."/>
            <person name="Asai D.J."/>
            <person name="Bowman C.A."/>
            <person name="Russell D.A."/>
            <person name="Pope W.H."/>
            <person name="Jacobs-Sera D."/>
            <person name="Hendrix R.W."/>
            <person name="Hatfull G.F."/>
        </authorList>
    </citation>
    <scope>NUCLEOTIDE SEQUENCE [LARGE SCALE GENOMIC DNA]</scope>
</reference>
<dbReference type="KEGG" id="vg:65071673"/>
<keyword evidence="2" id="KW-1185">Reference proteome</keyword>
<accession>A0A0U4KAE8</accession>
<name>A0A0U4KAE8_9CAUD</name>
<protein>
    <submittedName>
        <fullName evidence="1">Uncharacterized protein</fullName>
    </submittedName>
</protein>